<protein>
    <submittedName>
        <fullName evidence="2">Uncharacterized protein</fullName>
    </submittedName>
</protein>
<organism evidence="2 3">
    <name type="scientific">Ornithinibacillus halophilus</name>
    <dbReference type="NCBI Taxonomy" id="930117"/>
    <lineage>
        <taxon>Bacteria</taxon>
        <taxon>Bacillati</taxon>
        <taxon>Bacillota</taxon>
        <taxon>Bacilli</taxon>
        <taxon>Bacillales</taxon>
        <taxon>Bacillaceae</taxon>
        <taxon>Ornithinibacillus</taxon>
    </lineage>
</organism>
<evidence type="ECO:0000313" key="3">
    <source>
        <dbReference type="Proteomes" id="UP000183988"/>
    </source>
</evidence>
<dbReference type="EMBL" id="FQVW01000011">
    <property type="protein sequence ID" value="SHF98564.1"/>
    <property type="molecule type" value="Genomic_DNA"/>
</dbReference>
<keyword evidence="1" id="KW-0732">Signal</keyword>
<dbReference type="RefSeq" id="WP_072889414.1">
    <property type="nucleotide sequence ID" value="NZ_FQVW01000011.1"/>
</dbReference>
<name>A0A1M5G4J7_9BACI</name>
<dbReference type="Proteomes" id="UP000183988">
    <property type="component" value="Unassembled WGS sequence"/>
</dbReference>
<feature type="signal peptide" evidence="1">
    <location>
        <begin position="1"/>
        <end position="19"/>
    </location>
</feature>
<proteinExistence type="predicted"/>
<sequence>MIKRVKMLGILCLVFLSVAACSTNNIIGNPPDSKVQATEENMLAISRVIINNIGHIYSVESEEEARKIIERNIINDGVYYRGFLEFFDEDQGKYEDVSVELTNESVENLNPDNERTIGTILYKFDLKVSGIRQDGSTELIGEEEDLMIQVASYEGHFRLIEIRRQ</sequence>
<reference evidence="2 3" key="1">
    <citation type="submission" date="2016-11" db="EMBL/GenBank/DDBJ databases">
        <authorList>
            <person name="Jaros S."/>
            <person name="Januszkiewicz K."/>
            <person name="Wedrychowicz H."/>
        </authorList>
    </citation>
    <scope>NUCLEOTIDE SEQUENCE [LARGE SCALE GENOMIC DNA]</scope>
    <source>
        <strain evidence="2 3">IBRC-M 10683</strain>
    </source>
</reference>
<dbReference type="PROSITE" id="PS51257">
    <property type="entry name" value="PROKAR_LIPOPROTEIN"/>
    <property type="match status" value="1"/>
</dbReference>
<dbReference type="STRING" id="930117.SAMN05216225_101161"/>
<evidence type="ECO:0000313" key="2">
    <source>
        <dbReference type="EMBL" id="SHF98564.1"/>
    </source>
</evidence>
<feature type="chain" id="PRO_5039361362" evidence="1">
    <location>
        <begin position="20"/>
        <end position="165"/>
    </location>
</feature>
<dbReference type="AlphaFoldDB" id="A0A1M5G4J7"/>
<gene>
    <name evidence="2" type="ORF">SAMN05216225_101161</name>
</gene>
<accession>A0A1M5G4J7</accession>
<evidence type="ECO:0000256" key="1">
    <source>
        <dbReference type="SAM" id="SignalP"/>
    </source>
</evidence>
<keyword evidence="3" id="KW-1185">Reference proteome</keyword>